<keyword evidence="2" id="KW-1185">Reference proteome</keyword>
<name>A0A0B0PEI1_GOSAR</name>
<dbReference type="AlphaFoldDB" id="A0A0B0PEI1"/>
<dbReference type="EMBL" id="KN424720">
    <property type="protein sequence ID" value="KHG23342.1"/>
    <property type="molecule type" value="Genomic_DNA"/>
</dbReference>
<evidence type="ECO:0000313" key="1">
    <source>
        <dbReference type="EMBL" id="KHG23342.1"/>
    </source>
</evidence>
<protein>
    <submittedName>
        <fullName evidence="1">Uncharacterized protein</fullName>
    </submittedName>
</protein>
<accession>A0A0B0PEI1</accession>
<sequence length="45" mass="5277">MTLASICVNPCKTISGIWHWHLTMCTNFPEYPLVFQVVQQEIQRL</sequence>
<gene>
    <name evidence="1" type="ORF">F383_04157</name>
</gene>
<reference evidence="2" key="1">
    <citation type="submission" date="2014-09" db="EMBL/GenBank/DDBJ databases">
        <authorList>
            <person name="Mudge J."/>
            <person name="Ramaraj T."/>
            <person name="Lindquist I.E."/>
            <person name="Bharti A.K."/>
            <person name="Sundararajan A."/>
            <person name="Cameron C.T."/>
            <person name="Woodward J.E."/>
            <person name="May G.D."/>
            <person name="Brubaker C."/>
            <person name="Broadhvest J."/>
            <person name="Wilkins T.A."/>
        </authorList>
    </citation>
    <scope>NUCLEOTIDE SEQUENCE</scope>
    <source>
        <strain evidence="2">cv. AKA8401</strain>
    </source>
</reference>
<organism evidence="1 2">
    <name type="scientific">Gossypium arboreum</name>
    <name type="common">Tree cotton</name>
    <name type="synonym">Gossypium nanking</name>
    <dbReference type="NCBI Taxonomy" id="29729"/>
    <lineage>
        <taxon>Eukaryota</taxon>
        <taxon>Viridiplantae</taxon>
        <taxon>Streptophyta</taxon>
        <taxon>Embryophyta</taxon>
        <taxon>Tracheophyta</taxon>
        <taxon>Spermatophyta</taxon>
        <taxon>Magnoliopsida</taxon>
        <taxon>eudicotyledons</taxon>
        <taxon>Gunneridae</taxon>
        <taxon>Pentapetalae</taxon>
        <taxon>rosids</taxon>
        <taxon>malvids</taxon>
        <taxon>Malvales</taxon>
        <taxon>Malvaceae</taxon>
        <taxon>Malvoideae</taxon>
        <taxon>Gossypium</taxon>
    </lineage>
</organism>
<evidence type="ECO:0000313" key="2">
    <source>
        <dbReference type="Proteomes" id="UP000032142"/>
    </source>
</evidence>
<dbReference type="Proteomes" id="UP000032142">
    <property type="component" value="Unassembled WGS sequence"/>
</dbReference>
<proteinExistence type="predicted"/>